<proteinExistence type="predicted"/>
<evidence type="ECO:0000313" key="2">
    <source>
        <dbReference type="Proteomes" id="UP000836387"/>
    </source>
</evidence>
<reference evidence="1" key="1">
    <citation type="submission" date="2020-04" db="EMBL/GenBank/DDBJ databases">
        <authorList>
            <person name="Broberg M."/>
        </authorList>
    </citation>
    <scope>NUCLEOTIDE SEQUENCE</scope>
</reference>
<gene>
    <name evidence="1" type="ORF">CRV2_00001600</name>
</gene>
<dbReference type="EMBL" id="CADEHS020000007">
    <property type="protein sequence ID" value="CAG9944434.1"/>
    <property type="molecule type" value="Genomic_DNA"/>
</dbReference>
<accession>A0ACA9TUP7</accession>
<comment type="caution">
    <text evidence="1">The sequence shown here is derived from an EMBL/GenBank/DDBJ whole genome shotgun (WGS) entry which is preliminary data.</text>
</comment>
<keyword evidence="2" id="KW-1185">Reference proteome</keyword>
<evidence type="ECO:0000313" key="1">
    <source>
        <dbReference type="EMBL" id="CAG9944434.1"/>
    </source>
</evidence>
<sequence>MVSIDDAERSLTRKRPHDTASISGSSTSSDGSAHKKKRKEKRNGAKSNTNGVSPARSKAFDKRRNSLGSAARDPRDEPVVTVKSKKKAKAAAATTQSDAESETTPSSVVDFDGLSRPKPETYCAFVIDWIKLGIGTLERREESPEQAKKRLEKMRGAVRTLLECVGEDADREGLLDTPERYAKALLFLTKGYQESMEDLVNGALFHEGHNELIVVKNIEIHSLCEHHLVPFIGKMHIGYIPSQTVIGLSKLPRIAEMFARRLQIQERLTKEVAHAIMEILKPQGVAVVMESSHLCMVMRGVEKTSSTTITSCVLGCFERKSKTRNEFLSLVGVNR</sequence>
<name>A0ACA9TUP7_BIOOC</name>
<reference evidence="1" key="2">
    <citation type="submission" date="2021-10" db="EMBL/GenBank/DDBJ databases">
        <authorList>
            <person name="Piombo E."/>
        </authorList>
    </citation>
    <scope>NUCLEOTIDE SEQUENCE</scope>
</reference>
<organism evidence="1 2">
    <name type="scientific">Clonostachys rosea f. rosea IK726</name>
    <dbReference type="NCBI Taxonomy" id="1349383"/>
    <lineage>
        <taxon>Eukaryota</taxon>
        <taxon>Fungi</taxon>
        <taxon>Dikarya</taxon>
        <taxon>Ascomycota</taxon>
        <taxon>Pezizomycotina</taxon>
        <taxon>Sordariomycetes</taxon>
        <taxon>Hypocreomycetidae</taxon>
        <taxon>Hypocreales</taxon>
        <taxon>Bionectriaceae</taxon>
        <taxon>Clonostachys</taxon>
    </lineage>
</organism>
<protein>
    <submittedName>
        <fullName evidence="1">Uncharacterized protein</fullName>
    </submittedName>
</protein>
<dbReference type="Proteomes" id="UP000836387">
    <property type="component" value="Unassembled WGS sequence"/>
</dbReference>